<protein>
    <recommendedName>
        <fullName evidence="3">DUF4386 domain-containing protein</fullName>
    </recommendedName>
</protein>
<evidence type="ECO:0000256" key="1">
    <source>
        <dbReference type="SAM" id="Phobius"/>
    </source>
</evidence>
<feature type="transmembrane region" description="Helical" evidence="1">
    <location>
        <begin position="53"/>
        <end position="73"/>
    </location>
</feature>
<evidence type="ECO:0008006" key="3">
    <source>
        <dbReference type="Google" id="ProtNLM"/>
    </source>
</evidence>
<dbReference type="EMBL" id="BARV01003695">
    <property type="protein sequence ID" value="GAI10482.1"/>
    <property type="molecule type" value="Genomic_DNA"/>
</dbReference>
<dbReference type="InterPro" id="IPR025495">
    <property type="entry name" value="DUF4386"/>
</dbReference>
<organism evidence="2">
    <name type="scientific">marine sediment metagenome</name>
    <dbReference type="NCBI Taxonomy" id="412755"/>
    <lineage>
        <taxon>unclassified sequences</taxon>
        <taxon>metagenomes</taxon>
        <taxon>ecological metagenomes</taxon>
    </lineage>
</organism>
<dbReference type="AlphaFoldDB" id="X1KTT2"/>
<dbReference type="Pfam" id="PF14329">
    <property type="entry name" value="DUF4386"/>
    <property type="match status" value="1"/>
</dbReference>
<accession>X1KTT2</accession>
<feature type="transmembrane region" description="Helical" evidence="1">
    <location>
        <begin position="12"/>
        <end position="33"/>
    </location>
</feature>
<name>X1KTT2_9ZZZZ</name>
<proteinExistence type="predicted"/>
<keyword evidence="1" id="KW-1133">Transmembrane helix</keyword>
<sequence length="135" mass="14699">IAANENRVVVGALLELIMAAAVVAIPFVMFPIFKKHNEPIALGYVGARIIEGVGYIVAVIILLSLTTLSQAFVKAGAPDASYFQASGALLLAEREWATLVGVYIVFNLGALMFYYLLYQSKLIPRFISVWGTFAR</sequence>
<keyword evidence="1" id="KW-0812">Transmembrane</keyword>
<reference evidence="2" key="1">
    <citation type="journal article" date="2014" name="Front. Microbiol.">
        <title>High frequency of phylogenetically diverse reductive dehalogenase-homologous genes in deep subseafloor sedimentary metagenomes.</title>
        <authorList>
            <person name="Kawai M."/>
            <person name="Futagami T."/>
            <person name="Toyoda A."/>
            <person name="Takaki Y."/>
            <person name="Nishi S."/>
            <person name="Hori S."/>
            <person name="Arai W."/>
            <person name="Tsubouchi T."/>
            <person name="Morono Y."/>
            <person name="Uchiyama I."/>
            <person name="Ito T."/>
            <person name="Fujiyama A."/>
            <person name="Inagaki F."/>
            <person name="Takami H."/>
        </authorList>
    </citation>
    <scope>NUCLEOTIDE SEQUENCE</scope>
    <source>
        <strain evidence="2">Expedition CK06-06</strain>
    </source>
</reference>
<feature type="transmembrane region" description="Helical" evidence="1">
    <location>
        <begin position="96"/>
        <end position="117"/>
    </location>
</feature>
<keyword evidence="1" id="KW-0472">Membrane</keyword>
<evidence type="ECO:0000313" key="2">
    <source>
        <dbReference type="EMBL" id="GAI10482.1"/>
    </source>
</evidence>
<feature type="non-terminal residue" evidence="2">
    <location>
        <position position="1"/>
    </location>
</feature>
<comment type="caution">
    <text evidence="2">The sequence shown here is derived from an EMBL/GenBank/DDBJ whole genome shotgun (WGS) entry which is preliminary data.</text>
</comment>
<gene>
    <name evidence="2" type="ORF">S06H3_08674</name>
</gene>